<feature type="domain" description="L,D-TPase catalytic" evidence="8">
    <location>
        <begin position="423"/>
        <end position="542"/>
    </location>
</feature>
<dbReference type="InterPro" id="IPR005490">
    <property type="entry name" value="LD_TPept_cat_dom"/>
</dbReference>
<dbReference type="GO" id="GO:0008360">
    <property type="term" value="P:regulation of cell shape"/>
    <property type="evidence" value="ECO:0007669"/>
    <property type="project" value="UniProtKB-UniRule"/>
</dbReference>
<keyword evidence="7" id="KW-1133">Transmembrane helix</keyword>
<dbReference type="eggNOG" id="COG1376">
    <property type="taxonomic scope" value="Bacteria"/>
</dbReference>
<dbReference type="SUPFAM" id="SSF141523">
    <property type="entry name" value="L,D-transpeptidase catalytic domain-like"/>
    <property type="match status" value="1"/>
</dbReference>
<evidence type="ECO:0000256" key="4">
    <source>
        <dbReference type="ARBA" id="ARBA00022984"/>
    </source>
</evidence>
<evidence type="ECO:0000256" key="2">
    <source>
        <dbReference type="ARBA" id="ARBA00022679"/>
    </source>
</evidence>
<organism evidence="9 10">
    <name type="scientific">Butyrivibrio proteoclasticus (strain ATCC 51982 / DSM 14932 / B316)</name>
    <name type="common">Clostridium proteoclasticum</name>
    <dbReference type="NCBI Taxonomy" id="515622"/>
    <lineage>
        <taxon>Bacteria</taxon>
        <taxon>Bacillati</taxon>
        <taxon>Bacillota</taxon>
        <taxon>Clostridia</taxon>
        <taxon>Lachnospirales</taxon>
        <taxon>Lachnospiraceae</taxon>
        <taxon>Butyrivibrio</taxon>
    </lineage>
</organism>
<dbReference type="GO" id="GO:0016740">
    <property type="term" value="F:transferase activity"/>
    <property type="evidence" value="ECO:0007669"/>
    <property type="project" value="UniProtKB-KW"/>
</dbReference>
<keyword evidence="7" id="KW-0472">Membrane</keyword>
<evidence type="ECO:0000256" key="1">
    <source>
        <dbReference type="ARBA" id="ARBA00004752"/>
    </source>
</evidence>
<accession>E0RUN7</accession>
<dbReference type="InterPro" id="IPR038063">
    <property type="entry name" value="Transpep_catalytic_dom"/>
</dbReference>
<dbReference type="AlphaFoldDB" id="E0RUN7"/>
<sequence length="543" mass="61607">MCEINGIVLRSKMKKRGLIAALIIACVLVAGGSLYVFLSLWYEGVFPAFIWIGDIYCTGKSIDEVNEELVNKYPYDGIRVIDISGEELFISADDIDMHYSFKPSLGVIMECRGGFKWWQTLYRKKNLESEIAPNISFDEDLLAYKLQNWDVLTSNDELYAKLVKGDNGYEIESNYDNFPIMQNIVFNVLDAIYRYQTEIDLSKVYEIQTGTVTEYSQNNYEDISSLIAVEHEDIVREFDKINELQSKDISFGIFSEKIIVTPNDICSFFLTSGDLEEALSEKNTKKGDGQGLFIVGGEEKELSEEDSFYDNNGLIEDENGNIIISESRIYAYAEELADKYTTGWCMERYRKGVSDIILIGNGKKGDGSLVDRNAVFKSVKNAFLVSGSLDTEERAVDASEEGTGDIFVKGIREFNAKEMLGKTYIEVDMNKQHLYYYVDGILNMDMPVVTGNVNRGRATPTGIFDVYNKRYHTYLRGADYVSYVNYWLGVNKGVGIHDANWRSKFGEEIYKTDGSHGCINCPEEKVSLLWEVVEVGTPVVLYY</sequence>
<dbReference type="UniPathway" id="UPA00219"/>
<comment type="pathway">
    <text evidence="1 6">Cell wall biogenesis; peptidoglycan biosynthesis.</text>
</comment>
<dbReference type="Gene3D" id="2.40.440.10">
    <property type="entry name" value="L,D-transpeptidase catalytic domain-like"/>
    <property type="match status" value="1"/>
</dbReference>
<dbReference type="Proteomes" id="UP000001299">
    <property type="component" value="Chromosome 1"/>
</dbReference>
<dbReference type="GO" id="GO:0005576">
    <property type="term" value="C:extracellular region"/>
    <property type="evidence" value="ECO:0007669"/>
    <property type="project" value="TreeGrafter"/>
</dbReference>
<reference evidence="9 10" key="1">
    <citation type="journal article" date="2010" name="PLoS ONE">
        <title>The glycobiome of the rumen bacterium Butyrivibrio proteoclasticus B316(T) highlights adaptation to a polysaccharide-rich environment.</title>
        <authorList>
            <person name="Kelly W.J."/>
            <person name="Leahy S.C."/>
            <person name="Altermann E."/>
            <person name="Yeoman C.J."/>
            <person name="Dunne J.C."/>
            <person name="Kong Z."/>
            <person name="Pacheco D.M."/>
            <person name="Li D."/>
            <person name="Noel S.J."/>
            <person name="Moon C.D."/>
            <person name="Cookson A.L."/>
            <person name="Attwood G.T."/>
        </authorList>
    </citation>
    <scope>NUCLEOTIDE SEQUENCE [LARGE SCALE GENOMIC DNA]</scope>
    <source>
        <strain evidence="10">ATCC 51982 / DSM 14932 / B316</strain>
    </source>
</reference>
<evidence type="ECO:0000256" key="6">
    <source>
        <dbReference type="PROSITE-ProRule" id="PRU01373"/>
    </source>
</evidence>
<evidence type="ECO:0000259" key="8">
    <source>
        <dbReference type="PROSITE" id="PS52029"/>
    </source>
</evidence>
<proteinExistence type="predicted"/>
<keyword evidence="10" id="KW-1185">Reference proteome</keyword>
<dbReference type="PROSITE" id="PS52029">
    <property type="entry name" value="LD_TPASE"/>
    <property type="match status" value="1"/>
</dbReference>
<keyword evidence="4 6" id="KW-0573">Peptidoglycan synthesis</keyword>
<dbReference type="STRING" id="515622.bpr_I1340"/>
<keyword evidence="3 6" id="KW-0133">Cell shape</keyword>
<evidence type="ECO:0000313" key="10">
    <source>
        <dbReference type="Proteomes" id="UP000001299"/>
    </source>
</evidence>
<dbReference type="InterPro" id="IPR050979">
    <property type="entry name" value="LD-transpeptidase"/>
</dbReference>
<dbReference type="PANTHER" id="PTHR30582:SF33">
    <property type="entry name" value="EXPORTED PROTEIN"/>
    <property type="match status" value="1"/>
</dbReference>
<dbReference type="GO" id="GO:0071972">
    <property type="term" value="F:peptidoglycan L,D-transpeptidase activity"/>
    <property type="evidence" value="ECO:0007669"/>
    <property type="project" value="TreeGrafter"/>
</dbReference>
<dbReference type="GO" id="GO:0018104">
    <property type="term" value="P:peptidoglycan-protein cross-linking"/>
    <property type="evidence" value="ECO:0007669"/>
    <property type="project" value="TreeGrafter"/>
</dbReference>
<dbReference type="GO" id="GO:0071555">
    <property type="term" value="P:cell wall organization"/>
    <property type="evidence" value="ECO:0007669"/>
    <property type="project" value="UniProtKB-UniRule"/>
</dbReference>
<gene>
    <name evidence="9" type="ordered locus">bpr_I1340</name>
</gene>
<evidence type="ECO:0000256" key="5">
    <source>
        <dbReference type="ARBA" id="ARBA00023316"/>
    </source>
</evidence>
<dbReference type="EMBL" id="CP001810">
    <property type="protein sequence ID" value="ADL34078.1"/>
    <property type="molecule type" value="Genomic_DNA"/>
</dbReference>
<evidence type="ECO:0000256" key="3">
    <source>
        <dbReference type="ARBA" id="ARBA00022960"/>
    </source>
</evidence>
<keyword evidence="2" id="KW-0808">Transferase</keyword>
<protein>
    <submittedName>
        <fullName evidence="9">YkuD domain-containing protein</fullName>
    </submittedName>
</protein>
<dbReference type="Pfam" id="PF03734">
    <property type="entry name" value="YkuD"/>
    <property type="match status" value="1"/>
</dbReference>
<feature type="active site" description="Proton donor/acceptor" evidence="6">
    <location>
        <position position="497"/>
    </location>
</feature>
<dbReference type="KEGG" id="bpb:bpr_I1340"/>
<dbReference type="PANTHER" id="PTHR30582">
    <property type="entry name" value="L,D-TRANSPEPTIDASE"/>
    <property type="match status" value="1"/>
</dbReference>
<feature type="transmembrane region" description="Helical" evidence="7">
    <location>
        <begin position="18"/>
        <end position="42"/>
    </location>
</feature>
<keyword evidence="5 6" id="KW-0961">Cell wall biogenesis/degradation</keyword>
<dbReference type="HOGENOM" id="CLU_022707_2_1_9"/>
<keyword evidence="7" id="KW-0812">Transmembrane</keyword>
<evidence type="ECO:0000256" key="7">
    <source>
        <dbReference type="SAM" id="Phobius"/>
    </source>
</evidence>
<evidence type="ECO:0000313" key="9">
    <source>
        <dbReference type="EMBL" id="ADL34078.1"/>
    </source>
</evidence>
<dbReference type="CDD" id="cd16913">
    <property type="entry name" value="YkuD_like"/>
    <property type="match status" value="1"/>
</dbReference>
<name>E0RUN7_BUTPB</name>
<feature type="active site" description="Nucleophile" evidence="6">
    <location>
        <position position="518"/>
    </location>
</feature>
<dbReference type="MEROPS" id="C82.001"/>